<dbReference type="GO" id="GO:1903457">
    <property type="term" value="P:lactate catabolic process"/>
    <property type="evidence" value="ECO:0007669"/>
    <property type="project" value="TreeGrafter"/>
</dbReference>
<dbReference type="PROSITE" id="PS51387">
    <property type="entry name" value="FAD_PCMH"/>
    <property type="match status" value="1"/>
</dbReference>
<dbReference type="AlphaFoldDB" id="A0A7R8WSE9"/>
<dbReference type="GO" id="GO:0004458">
    <property type="term" value="F:D-lactate dehydrogenase (cytochrome) activity"/>
    <property type="evidence" value="ECO:0007669"/>
    <property type="project" value="UniProtKB-EC"/>
</dbReference>
<dbReference type="InterPro" id="IPR016171">
    <property type="entry name" value="Vanillyl_alc_oxidase_C-sub2"/>
</dbReference>
<comment type="cofactor">
    <cofactor evidence="1">
        <name>FAD</name>
        <dbReference type="ChEBI" id="CHEBI:57692"/>
    </cofactor>
</comment>
<organism evidence="13">
    <name type="scientific">Cyprideis torosa</name>
    <dbReference type="NCBI Taxonomy" id="163714"/>
    <lineage>
        <taxon>Eukaryota</taxon>
        <taxon>Metazoa</taxon>
        <taxon>Ecdysozoa</taxon>
        <taxon>Arthropoda</taxon>
        <taxon>Crustacea</taxon>
        <taxon>Oligostraca</taxon>
        <taxon>Ostracoda</taxon>
        <taxon>Podocopa</taxon>
        <taxon>Podocopida</taxon>
        <taxon>Cytherocopina</taxon>
        <taxon>Cytheroidea</taxon>
        <taxon>Cytherideidae</taxon>
        <taxon>Cyprideis</taxon>
    </lineage>
</organism>
<dbReference type="Pfam" id="PF01565">
    <property type="entry name" value="FAD_binding_4"/>
    <property type="match status" value="1"/>
</dbReference>
<dbReference type="Pfam" id="PF02913">
    <property type="entry name" value="FAD-oxidase_C"/>
    <property type="match status" value="1"/>
</dbReference>
<dbReference type="GO" id="GO:0071949">
    <property type="term" value="F:FAD binding"/>
    <property type="evidence" value="ECO:0007669"/>
    <property type="project" value="InterPro"/>
</dbReference>
<evidence type="ECO:0000256" key="8">
    <source>
        <dbReference type="ARBA" id="ARBA00023002"/>
    </source>
</evidence>
<dbReference type="EC" id="1.1.2.4" evidence="11"/>
<evidence type="ECO:0000256" key="4">
    <source>
        <dbReference type="ARBA" id="ARBA00008000"/>
    </source>
</evidence>
<dbReference type="Gene3D" id="3.30.465.10">
    <property type="match status" value="1"/>
</dbReference>
<dbReference type="EMBL" id="OB675673">
    <property type="protein sequence ID" value="CAD7235954.1"/>
    <property type="molecule type" value="Genomic_DNA"/>
</dbReference>
<dbReference type="FunFam" id="3.30.465.10:FF:000016">
    <property type="entry name" value="probable D-lactate dehydrogenase, mitochondrial"/>
    <property type="match status" value="1"/>
</dbReference>
<dbReference type="InterPro" id="IPR016166">
    <property type="entry name" value="FAD-bd_PCMH"/>
</dbReference>
<evidence type="ECO:0000256" key="3">
    <source>
        <dbReference type="ARBA" id="ARBA00004275"/>
    </source>
</evidence>
<evidence type="ECO:0000256" key="2">
    <source>
        <dbReference type="ARBA" id="ARBA00004173"/>
    </source>
</evidence>
<dbReference type="InterPro" id="IPR006094">
    <property type="entry name" value="Oxid_FAD_bind_N"/>
</dbReference>
<dbReference type="PANTHER" id="PTHR11748">
    <property type="entry name" value="D-LACTATE DEHYDROGENASE"/>
    <property type="match status" value="1"/>
</dbReference>
<comment type="subcellular location">
    <subcellularLocation>
        <location evidence="2">Mitochondrion</location>
    </subcellularLocation>
    <subcellularLocation>
        <location evidence="3">Peroxisome</location>
    </subcellularLocation>
</comment>
<dbReference type="SUPFAM" id="SSF55103">
    <property type="entry name" value="FAD-linked oxidases, C-terminal domain"/>
    <property type="match status" value="1"/>
</dbReference>
<evidence type="ECO:0000259" key="12">
    <source>
        <dbReference type="PROSITE" id="PS51387"/>
    </source>
</evidence>
<accession>A0A7R8WSE9</accession>
<reference evidence="13" key="1">
    <citation type="submission" date="2020-11" db="EMBL/GenBank/DDBJ databases">
        <authorList>
            <person name="Tran Van P."/>
        </authorList>
    </citation>
    <scope>NUCLEOTIDE SEQUENCE</scope>
</reference>
<keyword evidence="8" id="KW-0560">Oxidoreductase</keyword>
<gene>
    <name evidence="13" type="ORF">CTOB1V02_LOCUS13769</name>
</gene>
<evidence type="ECO:0000256" key="5">
    <source>
        <dbReference type="ARBA" id="ARBA00022630"/>
    </source>
</evidence>
<feature type="domain" description="FAD-binding PCMH-type" evidence="12">
    <location>
        <begin position="45"/>
        <end position="222"/>
    </location>
</feature>
<keyword evidence="5" id="KW-0285">Flavoprotein</keyword>
<evidence type="ECO:0000256" key="11">
    <source>
        <dbReference type="ARBA" id="ARBA00038897"/>
    </source>
</evidence>
<evidence type="ECO:0000256" key="1">
    <source>
        <dbReference type="ARBA" id="ARBA00001974"/>
    </source>
</evidence>
<dbReference type="Gene3D" id="1.10.45.10">
    <property type="entry name" value="Vanillyl-alcohol Oxidase, Chain A, domain 4"/>
    <property type="match status" value="1"/>
</dbReference>
<evidence type="ECO:0000313" key="13">
    <source>
        <dbReference type="EMBL" id="CAD7235954.1"/>
    </source>
</evidence>
<evidence type="ECO:0000256" key="7">
    <source>
        <dbReference type="ARBA" id="ARBA00022946"/>
    </source>
</evidence>
<keyword evidence="9" id="KW-0496">Mitochondrion</keyword>
<dbReference type="OrthoDB" id="5332616at2759"/>
<evidence type="ECO:0000256" key="6">
    <source>
        <dbReference type="ARBA" id="ARBA00022827"/>
    </source>
</evidence>
<dbReference type="InterPro" id="IPR016169">
    <property type="entry name" value="FAD-bd_PCMH_sub2"/>
</dbReference>
<dbReference type="GO" id="GO:0008720">
    <property type="term" value="F:D-lactate dehydrogenase (NAD+) activity"/>
    <property type="evidence" value="ECO:0007669"/>
    <property type="project" value="TreeGrafter"/>
</dbReference>
<evidence type="ECO:0000256" key="10">
    <source>
        <dbReference type="ARBA" id="ARBA00023140"/>
    </source>
</evidence>
<dbReference type="GO" id="GO:0005777">
    <property type="term" value="C:peroxisome"/>
    <property type="evidence" value="ECO:0007669"/>
    <property type="project" value="UniProtKB-SubCell"/>
</dbReference>
<dbReference type="FunFam" id="3.30.70.2740:FF:000001">
    <property type="entry name" value="D-lactate dehydrogenase mitochondrial"/>
    <property type="match status" value="1"/>
</dbReference>
<protein>
    <recommendedName>
        <fullName evidence="11">D-lactate dehydrogenase (cytochrome)</fullName>
        <ecNumber evidence="11">1.1.2.4</ecNumber>
    </recommendedName>
</protein>
<dbReference type="SUPFAM" id="SSF56176">
    <property type="entry name" value="FAD-binding/transporter-associated domain-like"/>
    <property type="match status" value="1"/>
</dbReference>
<sequence length="466" mass="49756">MRAIKPYSQADLNRVINELATTLGDRINLSPSVRAQHGGGDDSYGNLPPDAVVYPFSNEEIAQIVALCNKYKIPVIPFGAGSSVEGHLLAVKGGISIDLSEMNQVIEINAADMDCRVQAGVTREALNKALRYDGLFFPIDPGANASIGGMAATQASGTNAVKYGTMKDAVIGLTAITAAGDIIKTGSRARKSAAGYDLTQLLVGSEGTLAVISEVQLRLHPIPDTIKAAVCSFESVAAAVDTVINAMQMAIPMARIELLNGLQMQACIQYSKLEGFEAKPTLFMEFHGSESSVAEQVAQLEDICREFGGSAFKWAESTEQRNELWKARHNAYHATQQLQANSKVLTTDVCVPISKLAKSILQAEQDAHASQLPCTLVGHVGDGNYHLLIVIDPTDHAQVARAKQLSAQVVDTALKLGGTCTGEHGIGVGKKDYLKVEHATAINMMKSIKMALDPKNIMNPGKIFDL</sequence>
<comment type="similarity">
    <text evidence="4">Belongs to the FAD-binding oxidoreductase/transferase type 4 family.</text>
</comment>
<dbReference type="InterPro" id="IPR036318">
    <property type="entry name" value="FAD-bd_PCMH-like_sf"/>
</dbReference>
<keyword evidence="7" id="KW-0809">Transit peptide</keyword>
<keyword evidence="10" id="KW-0576">Peroxisome</keyword>
<keyword evidence="6" id="KW-0274">FAD</keyword>
<dbReference type="InterPro" id="IPR016164">
    <property type="entry name" value="FAD-linked_Oxase-like_C"/>
</dbReference>
<dbReference type="GO" id="GO:0005739">
    <property type="term" value="C:mitochondrion"/>
    <property type="evidence" value="ECO:0007669"/>
    <property type="project" value="UniProtKB-SubCell"/>
</dbReference>
<dbReference type="PANTHER" id="PTHR11748:SF111">
    <property type="entry name" value="D-LACTATE DEHYDROGENASE, MITOCHONDRIAL-RELATED"/>
    <property type="match status" value="1"/>
</dbReference>
<dbReference type="FunFam" id="1.10.45.10:FF:000001">
    <property type="entry name" value="D-lactate dehydrogenase mitochondrial"/>
    <property type="match status" value="1"/>
</dbReference>
<evidence type="ECO:0000256" key="9">
    <source>
        <dbReference type="ARBA" id="ARBA00023128"/>
    </source>
</evidence>
<name>A0A7R8WSE9_9CRUS</name>
<dbReference type="InterPro" id="IPR004113">
    <property type="entry name" value="FAD-bd_oxidored_4_C"/>
</dbReference>
<dbReference type="Gene3D" id="3.30.70.2740">
    <property type="match status" value="1"/>
</dbReference>
<proteinExistence type="inferred from homology"/>